<evidence type="ECO:0000256" key="4">
    <source>
        <dbReference type="RuleBase" id="RU003494"/>
    </source>
</evidence>
<proteinExistence type="inferred from homology"/>
<dbReference type="RefSeq" id="WP_024005788.1">
    <property type="nucleotide sequence ID" value="NZ_KI650980.1"/>
</dbReference>
<evidence type="ECO:0000256" key="2">
    <source>
        <dbReference type="ARBA" id="ARBA00022679"/>
    </source>
</evidence>
<dbReference type="PATRIC" id="fig|1424334.3.peg.2846"/>
<keyword evidence="2 8" id="KW-0808">Transferase</keyword>
<evidence type="ECO:0000313" key="9">
    <source>
        <dbReference type="Proteomes" id="UP000018733"/>
    </source>
</evidence>
<evidence type="ECO:0000259" key="6">
    <source>
        <dbReference type="PROSITE" id="PS50404"/>
    </source>
</evidence>
<dbReference type="EC" id="2.5.1.18" evidence="1"/>
<name>V8QPL8_9BURK</name>
<accession>V8QPL8</accession>
<evidence type="ECO:0000256" key="5">
    <source>
        <dbReference type="SAM" id="MobiDB-lite"/>
    </source>
</evidence>
<comment type="caution">
    <text evidence="8">The sequence shown here is derived from an EMBL/GenBank/DDBJ whole genome shotgun (WGS) entry which is preliminary data.</text>
</comment>
<feature type="region of interest" description="Disordered" evidence="5">
    <location>
        <begin position="229"/>
        <end position="254"/>
    </location>
</feature>
<dbReference type="InterPro" id="IPR040079">
    <property type="entry name" value="Glutathione_S-Trfase"/>
</dbReference>
<gene>
    <name evidence="8" type="ORF">W822_14170</name>
</gene>
<dbReference type="Gene3D" id="1.20.1050.10">
    <property type="match status" value="1"/>
</dbReference>
<dbReference type="GO" id="GO:0005737">
    <property type="term" value="C:cytoplasm"/>
    <property type="evidence" value="ECO:0007669"/>
    <property type="project" value="UniProtKB-ARBA"/>
</dbReference>
<dbReference type="PROSITE" id="PS50405">
    <property type="entry name" value="GST_CTER"/>
    <property type="match status" value="1"/>
</dbReference>
<evidence type="ECO:0000313" key="8">
    <source>
        <dbReference type="EMBL" id="ETF01911.1"/>
    </source>
</evidence>
<dbReference type="InterPro" id="IPR004045">
    <property type="entry name" value="Glutathione_S-Trfase_N"/>
</dbReference>
<dbReference type="SUPFAM" id="SSF47616">
    <property type="entry name" value="GST C-terminal domain-like"/>
    <property type="match status" value="1"/>
</dbReference>
<dbReference type="PANTHER" id="PTHR44051:SF9">
    <property type="entry name" value="GLUTATHIONE S-TRANSFERASE 1"/>
    <property type="match status" value="1"/>
</dbReference>
<dbReference type="GO" id="GO:0004601">
    <property type="term" value="F:peroxidase activity"/>
    <property type="evidence" value="ECO:0007669"/>
    <property type="project" value="UniProtKB-ARBA"/>
</dbReference>
<dbReference type="SFLD" id="SFLDS00019">
    <property type="entry name" value="Glutathione_Transferase_(cytos"/>
    <property type="match status" value="1"/>
</dbReference>
<dbReference type="STRING" id="1424334.W822_14170"/>
<organism evidence="8 9">
    <name type="scientific">Advenella kashmirensis W13003</name>
    <dbReference type="NCBI Taxonomy" id="1424334"/>
    <lineage>
        <taxon>Bacteria</taxon>
        <taxon>Pseudomonadati</taxon>
        <taxon>Pseudomonadota</taxon>
        <taxon>Betaproteobacteria</taxon>
        <taxon>Burkholderiales</taxon>
        <taxon>Alcaligenaceae</taxon>
    </lineage>
</organism>
<protein>
    <recommendedName>
        <fullName evidence="1">glutathione transferase</fullName>
        <ecNumber evidence="1">2.5.1.18</ecNumber>
    </recommendedName>
</protein>
<feature type="domain" description="GST C-terminal" evidence="7">
    <location>
        <begin position="87"/>
        <end position="240"/>
    </location>
</feature>
<dbReference type="FunFam" id="3.40.30.10:FF:000156">
    <property type="entry name" value="Glutathione S-transferase 1"/>
    <property type="match status" value="1"/>
</dbReference>
<evidence type="ECO:0000259" key="7">
    <source>
        <dbReference type="PROSITE" id="PS50405"/>
    </source>
</evidence>
<dbReference type="Pfam" id="PF00043">
    <property type="entry name" value="GST_C"/>
    <property type="match status" value="1"/>
</dbReference>
<dbReference type="HOGENOM" id="CLU_011226_15_5_4"/>
<dbReference type="SFLD" id="SFLDG01150">
    <property type="entry name" value="Main.1:_Beta-like"/>
    <property type="match status" value="1"/>
</dbReference>
<keyword evidence="9" id="KW-1185">Reference proteome</keyword>
<dbReference type="InterPro" id="IPR010987">
    <property type="entry name" value="Glutathione-S-Trfase_C-like"/>
</dbReference>
<dbReference type="SUPFAM" id="SSF52833">
    <property type="entry name" value="Thioredoxin-like"/>
    <property type="match status" value="1"/>
</dbReference>
<evidence type="ECO:0000256" key="3">
    <source>
        <dbReference type="ARBA" id="ARBA00047960"/>
    </source>
</evidence>
<dbReference type="Pfam" id="PF02798">
    <property type="entry name" value="GST_N"/>
    <property type="match status" value="1"/>
</dbReference>
<comment type="similarity">
    <text evidence="4">Belongs to the GST superfamily.</text>
</comment>
<dbReference type="GO" id="GO:0004364">
    <property type="term" value="F:glutathione transferase activity"/>
    <property type="evidence" value="ECO:0007669"/>
    <property type="project" value="UniProtKB-EC"/>
</dbReference>
<dbReference type="Proteomes" id="UP000018733">
    <property type="component" value="Unassembled WGS sequence"/>
</dbReference>
<dbReference type="SFLD" id="SFLDG00358">
    <property type="entry name" value="Main_(cytGST)"/>
    <property type="match status" value="1"/>
</dbReference>
<feature type="compositionally biased region" description="Low complexity" evidence="5">
    <location>
        <begin position="235"/>
        <end position="254"/>
    </location>
</feature>
<dbReference type="CDD" id="cd03046">
    <property type="entry name" value="GST_N_GTT1_like"/>
    <property type="match status" value="1"/>
</dbReference>
<dbReference type="EMBL" id="AYXT01000010">
    <property type="protein sequence ID" value="ETF01911.1"/>
    <property type="molecule type" value="Genomic_DNA"/>
</dbReference>
<feature type="domain" description="GST N-terminal" evidence="6">
    <location>
        <begin position="1"/>
        <end position="81"/>
    </location>
</feature>
<reference evidence="8 9" key="1">
    <citation type="journal article" date="2014" name="Genome Announc.">
        <title>Draft Genome Sequence of Advenella kashmirensis Strain W13003, a Polycyclic Aromatic Hydrocarbon-Degrading Bacterium.</title>
        <authorList>
            <person name="Wang X."/>
            <person name="Jin D."/>
            <person name="Zhou L."/>
            <person name="Wu L."/>
            <person name="An W."/>
            <person name="Zhao L."/>
        </authorList>
    </citation>
    <scope>NUCLEOTIDE SEQUENCE [LARGE SCALE GENOMIC DNA]</scope>
    <source>
        <strain evidence="8 9">W13003</strain>
    </source>
</reference>
<comment type="catalytic activity">
    <reaction evidence="3">
        <text>RX + glutathione = an S-substituted glutathione + a halide anion + H(+)</text>
        <dbReference type="Rhea" id="RHEA:16437"/>
        <dbReference type="ChEBI" id="CHEBI:15378"/>
        <dbReference type="ChEBI" id="CHEBI:16042"/>
        <dbReference type="ChEBI" id="CHEBI:17792"/>
        <dbReference type="ChEBI" id="CHEBI:57925"/>
        <dbReference type="ChEBI" id="CHEBI:90779"/>
        <dbReference type="EC" id="2.5.1.18"/>
    </reaction>
</comment>
<dbReference type="Gene3D" id="3.40.30.10">
    <property type="entry name" value="Glutaredoxin"/>
    <property type="match status" value="1"/>
</dbReference>
<dbReference type="eggNOG" id="COG0625">
    <property type="taxonomic scope" value="Bacteria"/>
</dbReference>
<dbReference type="PROSITE" id="PS50404">
    <property type="entry name" value="GST_NTER"/>
    <property type="match status" value="1"/>
</dbReference>
<dbReference type="OrthoDB" id="9810080at2"/>
<dbReference type="PANTHER" id="PTHR44051">
    <property type="entry name" value="GLUTATHIONE S-TRANSFERASE-RELATED"/>
    <property type="match status" value="1"/>
</dbReference>
<dbReference type="CDD" id="cd03189">
    <property type="entry name" value="GST_C_GTT1_like"/>
    <property type="match status" value="1"/>
</dbReference>
<evidence type="ECO:0000256" key="1">
    <source>
        <dbReference type="ARBA" id="ARBA00012452"/>
    </source>
</evidence>
<dbReference type="InterPro" id="IPR036249">
    <property type="entry name" value="Thioredoxin-like_sf"/>
</dbReference>
<dbReference type="AlphaFoldDB" id="V8QPL8"/>
<sequence>MITLHHLEASRSFRIIWLLEELELSYQIERHERHPETMRAQSSLKAIHPLGKAPVLHDNGFTLIESGAIIEYLLNRYDNRGLRPPICSEDYLRYSQWMHFAEGSLMPPALLTLVLNKMANARVPFFARSIVKKTVNATLDGFVIPDLNVKLDFLDTELGTTGWFCGSHFSAADIQMGFALQVLHGRGLVGDHLSNIKAFLEAIRLRPAYQRAKEKAGLLTLSLPGKNEFQEPTVAPAQPSADSTATAPADDSKR</sequence>
<dbReference type="InterPro" id="IPR036282">
    <property type="entry name" value="Glutathione-S-Trfase_C_sf"/>
</dbReference>
<dbReference type="InterPro" id="IPR004046">
    <property type="entry name" value="GST_C"/>
</dbReference>